<accession>A0ABY2TLG6</accession>
<gene>
    <name evidence="1" type="ORF">EZH24_13670</name>
</gene>
<protein>
    <submittedName>
        <fullName evidence="1">Uncharacterized protein</fullName>
    </submittedName>
</protein>
<dbReference type="Proteomes" id="UP000310168">
    <property type="component" value="Unassembled WGS sequence"/>
</dbReference>
<evidence type="ECO:0000313" key="1">
    <source>
        <dbReference type="EMBL" id="TKZ20688.1"/>
    </source>
</evidence>
<evidence type="ECO:0000313" key="2">
    <source>
        <dbReference type="Proteomes" id="UP000310168"/>
    </source>
</evidence>
<organism evidence="1 2">
    <name type="scientific">Brachyspira catarrhinii</name>
    <dbReference type="NCBI Taxonomy" id="2528966"/>
    <lineage>
        <taxon>Bacteria</taxon>
        <taxon>Pseudomonadati</taxon>
        <taxon>Spirochaetota</taxon>
        <taxon>Spirochaetia</taxon>
        <taxon>Brachyspirales</taxon>
        <taxon>Brachyspiraceae</taxon>
        <taxon>Brachyspira</taxon>
    </lineage>
</organism>
<reference evidence="1 2" key="1">
    <citation type="journal article" date="2019" name="Anaerobe">
        <title>Brachyspira catarrhinii sp. nov., an anaerobic intestinal spirochaete isolated from vervet monkeys may have been misidentified as Brachyspira aalborgi in previous studies.</title>
        <authorList>
            <person name="Phillips N.D."/>
            <person name="La T."/>
            <person name="Hampson D.J."/>
        </authorList>
    </citation>
    <scope>NUCLEOTIDE SEQUENCE [LARGE SCALE GENOMIC DNA]</scope>
    <source>
        <strain evidence="1 2">Z12</strain>
    </source>
</reference>
<dbReference type="EMBL" id="SJDU01000855">
    <property type="protein sequence ID" value="TKZ20688.1"/>
    <property type="molecule type" value="Genomic_DNA"/>
</dbReference>
<sequence length="65" mass="7194">MSSIEPDTADPTKVQFNVKPTIPNSPFFEVSSGFQSYTIIGVYKYSVKGVEQTGQWEHRAVAAAR</sequence>
<comment type="caution">
    <text evidence="1">The sequence shown here is derived from an EMBL/GenBank/DDBJ whole genome shotgun (WGS) entry which is preliminary data.</text>
</comment>
<proteinExistence type="predicted"/>
<keyword evidence="2" id="KW-1185">Reference proteome</keyword>
<name>A0ABY2TLG6_9SPIR</name>